<evidence type="ECO:0000256" key="13">
    <source>
        <dbReference type="SAM" id="Phobius"/>
    </source>
</evidence>
<keyword evidence="17" id="KW-1185">Reference proteome</keyword>
<dbReference type="RefSeq" id="WP_072720510.1">
    <property type="nucleotide sequence ID" value="NZ_LN889811.1"/>
</dbReference>
<name>A0A1J1LN60_9CYAN</name>
<dbReference type="InterPro" id="IPR003660">
    <property type="entry name" value="HAMP_dom"/>
</dbReference>
<dbReference type="SMART" id="SM00387">
    <property type="entry name" value="HATPase_c"/>
    <property type="match status" value="1"/>
</dbReference>
<keyword evidence="8 16" id="KW-0418">Kinase</keyword>
<feature type="domain" description="HAMP" evidence="15">
    <location>
        <begin position="325"/>
        <end position="377"/>
    </location>
</feature>
<evidence type="ECO:0000256" key="1">
    <source>
        <dbReference type="ARBA" id="ARBA00000085"/>
    </source>
</evidence>
<dbReference type="PROSITE" id="PS50885">
    <property type="entry name" value="HAMP"/>
    <property type="match status" value="1"/>
</dbReference>
<reference evidence="17" key="1">
    <citation type="submission" date="2015-10" db="EMBL/GenBank/DDBJ databases">
        <authorList>
            <person name="Regsiter A."/>
            <person name="william w."/>
        </authorList>
    </citation>
    <scope>NUCLEOTIDE SEQUENCE [LARGE SCALE GENOMIC DNA]</scope>
</reference>
<dbReference type="CDD" id="cd18774">
    <property type="entry name" value="PDC2_HK_sensor"/>
    <property type="match status" value="1"/>
</dbReference>
<keyword evidence="7 13" id="KW-0812">Transmembrane</keyword>
<dbReference type="SUPFAM" id="SSF158472">
    <property type="entry name" value="HAMP domain-like"/>
    <property type="match status" value="1"/>
</dbReference>
<dbReference type="CDD" id="cd00082">
    <property type="entry name" value="HisKA"/>
    <property type="match status" value="1"/>
</dbReference>
<comment type="catalytic activity">
    <reaction evidence="1">
        <text>ATP + protein L-histidine = ADP + protein N-phospho-L-histidine.</text>
        <dbReference type="EC" id="2.7.13.3"/>
    </reaction>
</comment>
<dbReference type="InterPro" id="IPR003661">
    <property type="entry name" value="HisK_dim/P_dom"/>
</dbReference>
<dbReference type="Gene3D" id="3.30.565.10">
    <property type="entry name" value="Histidine kinase-like ATPase, C-terminal domain"/>
    <property type="match status" value="1"/>
</dbReference>
<dbReference type="Pfam" id="PF02518">
    <property type="entry name" value="HATPase_c"/>
    <property type="match status" value="1"/>
</dbReference>
<dbReference type="Gene3D" id="1.10.287.130">
    <property type="match status" value="1"/>
</dbReference>
<dbReference type="PROSITE" id="PS50109">
    <property type="entry name" value="HIS_KIN"/>
    <property type="match status" value="1"/>
</dbReference>
<dbReference type="InterPro" id="IPR033479">
    <property type="entry name" value="dCache_1"/>
</dbReference>
<comment type="subcellular location">
    <subcellularLocation>
        <location evidence="2">Cell membrane</location>
        <topology evidence="2">Multi-pass membrane protein</topology>
    </subcellularLocation>
</comment>
<dbReference type="Proteomes" id="UP000184315">
    <property type="component" value="Unassembled WGS sequence"/>
</dbReference>
<keyword evidence="6" id="KW-0808">Transferase</keyword>
<evidence type="ECO:0000256" key="5">
    <source>
        <dbReference type="ARBA" id="ARBA00022553"/>
    </source>
</evidence>
<gene>
    <name evidence="16" type="ORF">PL9214630004</name>
</gene>
<feature type="transmembrane region" description="Helical" evidence="13">
    <location>
        <begin position="305"/>
        <end position="324"/>
    </location>
</feature>
<dbReference type="STRING" id="671072.PL9214630004"/>
<evidence type="ECO:0000256" key="6">
    <source>
        <dbReference type="ARBA" id="ARBA00022679"/>
    </source>
</evidence>
<proteinExistence type="predicted"/>
<evidence type="ECO:0000256" key="12">
    <source>
        <dbReference type="SAM" id="Coils"/>
    </source>
</evidence>
<dbReference type="SUPFAM" id="SSF55874">
    <property type="entry name" value="ATPase domain of HSP90 chaperone/DNA topoisomerase II/histidine kinase"/>
    <property type="match status" value="1"/>
</dbReference>
<evidence type="ECO:0000259" key="15">
    <source>
        <dbReference type="PROSITE" id="PS50885"/>
    </source>
</evidence>
<dbReference type="GO" id="GO:0000155">
    <property type="term" value="F:phosphorelay sensor kinase activity"/>
    <property type="evidence" value="ECO:0007669"/>
    <property type="project" value="InterPro"/>
</dbReference>
<dbReference type="SMART" id="SM00388">
    <property type="entry name" value="HisKA"/>
    <property type="match status" value="1"/>
</dbReference>
<feature type="transmembrane region" description="Helical" evidence="13">
    <location>
        <begin position="12"/>
        <end position="32"/>
    </location>
</feature>
<keyword evidence="5" id="KW-0597">Phosphoprotein</keyword>
<dbReference type="PANTHER" id="PTHR43065:SF50">
    <property type="entry name" value="HISTIDINE KINASE"/>
    <property type="match status" value="1"/>
</dbReference>
<evidence type="ECO:0000256" key="11">
    <source>
        <dbReference type="ARBA" id="ARBA00023136"/>
    </source>
</evidence>
<dbReference type="InterPro" id="IPR036097">
    <property type="entry name" value="HisK_dim/P_sf"/>
</dbReference>
<dbReference type="CDD" id="cd06225">
    <property type="entry name" value="HAMP"/>
    <property type="match status" value="1"/>
</dbReference>
<dbReference type="InterPro" id="IPR036890">
    <property type="entry name" value="HATPase_C_sf"/>
</dbReference>
<accession>A0A1J1LN60</accession>
<sequence>MNLWKKSLLFQLVSSFLILSLVIVSLVGYMAFYQAKESLKNSIFNELNMAASLKREELNHWVFDQSQVVLAIAQMPELRTPAKTLFTLDKSSEDYKNIQRSLQASLSSFTREKSGLKEIFILSRGGRVLVSTDPSQIGKYQPLVQYSDIQSDNQNSFVSNFYRSPITGYPQITLADQILDQDGKRLGLLAAHLNLERVDQVIRQRTDLDKTGETYLVGNMGSGLSNRYVLIASQKLGSDEFPDGINSDGIEQAMQGKSGEGLYRNYRGVPVIGVYYSLSNKDLALIVERSQTEAFTPARKLASSILLIGLILSGVMAIAMFFLGRQIVQPILAIVKTARVISQGNFQQTVPILSENEIGLLARTFNQMTIQLQIYYHQLEDYNRNLELKVTERTQELEDKNQRLIHALKELKQTQSQLIQNEKMVSLGHLVAGVAHEINNPVSFIYGNLDFASDYGKHLIQLVEVYQKNYPEPQEEIEAIIAEIDLEFIKTDLPQVYQSMKDGANRIKEIVLSLKNFSRLDESEQKRINIHEGIDSTLQILQTRLKSLPYCPEIQVIKNYGDLPLINCYPGQLNQVYMNLLANAIDALQECWEHQNPTCVIKQPQIIIQTTVMDKEWIAIEIRDNGLGIPPDIKGRIFDPFFTTKPVGKGTGLGLSISYKIIVEQHQGQLKCDSKIGEGTQFMIKLPILRSESG</sequence>
<keyword evidence="9 13" id="KW-1133">Transmembrane helix</keyword>
<dbReference type="Gene3D" id="6.10.340.10">
    <property type="match status" value="1"/>
</dbReference>
<evidence type="ECO:0000256" key="10">
    <source>
        <dbReference type="ARBA" id="ARBA00023012"/>
    </source>
</evidence>
<protein>
    <recommendedName>
        <fullName evidence="3">histidine kinase</fullName>
        <ecNumber evidence="3">2.7.13.3</ecNumber>
    </recommendedName>
</protein>
<dbReference type="PANTHER" id="PTHR43065">
    <property type="entry name" value="SENSOR HISTIDINE KINASE"/>
    <property type="match status" value="1"/>
</dbReference>
<organism evidence="16 17">
    <name type="scientific">Planktothrix tepida PCC 9214</name>
    <dbReference type="NCBI Taxonomy" id="671072"/>
    <lineage>
        <taxon>Bacteria</taxon>
        <taxon>Bacillati</taxon>
        <taxon>Cyanobacteriota</taxon>
        <taxon>Cyanophyceae</taxon>
        <taxon>Oscillatoriophycideae</taxon>
        <taxon>Oscillatoriales</taxon>
        <taxon>Microcoleaceae</taxon>
        <taxon>Planktothrix</taxon>
    </lineage>
</organism>
<dbReference type="InterPro" id="IPR003594">
    <property type="entry name" value="HATPase_dom"/>
</dbReference>
<keyword evidence="4" id="KW-1003">Cell membrane</keyword>
<keyword evidence="12" id="KW-0175">Coiled coil</keyword>
<keyword evidence="16" id="KW-0723">Serine/threonine-protein kinase</keyword>
<evidence type="ECO:0000256" key="3">
    <source>
        <dbReference type="ARBA" id="ARBA00012438"/>
    </source>
</evidence>
<dbReference type="Gene3D" id="3.30.450.20">
    <property type="entry name" value="PAS domain"/>
    <property type="match status" value="1"/>
</dbReference>
<dbReference type="InterPro" id="IPR005467">
    <property type="entry name" value="His_kinase_dom"/>
</dbReference>
<feature type="coiled-coil region" evidence="12">
    <location>
        <begin position="383"/>
        <end position="421"/>
    </location>
</feature>
<dbReference type="SUPFAM" id="SSF47384">
    <property type="entry name" value="Homodimeric domain of signal transducing histidine kinase"/>
    <property type="match status" value="1"/>
</dbReference>
<dbReference type="Pfam" id="PF00672">
    <property type="entry name" value="HAMP"/>
    <property type="match status" value="1"/>
</dbReference>
<dbReference type="PRINTS" id="PR00344">
    <property type="entry name" value="BCTRLSENSOR"/>
</dbReference>
<evidence type="ECO:0000256" key="9">
    <source>
        <dbReference type="ARBA" id="ARBA00022989"/>
    </source>
</evidence>
<dbReference type="InterPro" id="IPR004358">
    <property type="entry name" value="Sig_transdc_His_kin-like_C"/>
</dbReference>
<dbReference type="AlphaFoldDB" id="A0A1J1LN60"/>
<dbReference type="CDD" id="cd12914">
    <property type="entry name" value="PDC1_DGC_like"/>
    <property type="match status" value="1"/>
</dbReference>
<dbReference type="GO" id="GO:0004674">
    <property type="term" value="F:protein serine/threonine kinase activity"/>
    <property type="evidence" value="ECO:0007669"/>
    <property type="project" value="UniProtKB-KW"/>
</dbReference>
<evidence type="ECO:0000313" key="16">
    <source>
        <dbReference type="EMBL" id="CUR33984.1"/>
    </source>
</evidence>
<dbReference type="Pfam" id="PF02743">
    <property type="entry name" value="dCache_1"/>
    <property type="match status" value="1"/>
</dbReference>
<dbReference type="OrthoDB" id="9772100at2"/>
<evidence type="ECO:0000256" key="2">
    <source>
        <dbReference type="ARBA" id="ARBA00004651"/>
    </source>
</evidence>
<dbReference type="SMART" id="SM00304">
    <property type="entry name" value="HAMP"/>
    <property type="match status" value="1"/>
</dbReference>
<evidence type="ECO:0000256" key="4">
    <source>
        <dbReference type="ARBA" id="ARBA00022475"/>
    </source>
</evidence>
<dbReference type="GO" id="GO:0005886">
    <property type="term" value="C:plasma membrane"/>
    <property type="evidence" value="ECO:0007669"/>
    <property type="project" value="UniProtKB-SubCell"/>
</dbReference>
<evidence type="ECO:0000256" key="7">
    <source>
        <dbReference type="ARBA" id="ARBA00022692"/>
    </source>
</evidence>
<keyword evidence="11 13" id="KW-0472">Membrane</keyword>
<dbReference type="EMBL" id="CZDF01000170">
    <property type="protein sequence ID" value="CUR33984.1"/>
    <property type="molecule type" value="Genomic_DNA"/>
</dbReference>
<evidence type="ECO:0000313" key="17">
    <source>
        <dbReference type="Proteomes" id="UP000184315"/>
    </source>
</evidence>
<evidence type="ECO:0000256" key="8">
    <source>
        <dbReference type="ARBA" id="ARBA00022777"/>
    </source>
</evidence>
<evidence type="ECO:0000259" key="14">
    <source>
        <dbReference type="PROSITE" id="PS50109"/>
    </source>
</evidence>
<keyword evidence="10" id="KW-0902">Two-component regulatory system</keyword>
<dbReference type="EC" id="2.7.13.3" evidence="3"/>
<feature type="domain" description="Histidine kinase" evidence="14">
    <location>
        <begin position="433"/>
        <end position="690"/>
    </location>
</feature>